<dbReference type="CDD" id="cd01347">
    <property type="entry name" value="ligand_gated_channel"/>
    <property type="match status" value="1"/>
</dbReference>
<keyword evidence="7 11" id="KW-0798">TonB box</keyword>
<evidence type="ECO:0000259" key="13">
    <source>
        <dbReference type="Pfam" id="PF00593"/>
    </source>
</evidence>
<name>A0A1C7D856_9SPHN</name>
<sequence length="605" mass="64093">MRKHLYYLTSAAAVISAPAMAQEAVEPAGDGSVIVVAATGVAEDIETTGKAITVLDELEIESVQGGDIARVLQRVPGVTLNRNGGVGSTSAVRIRGSSNDQVLTLIDGVRVADPSSIANGYDFTNLLPGNVERIEVLRGTNSTIWGSSAVGGVVLVTTARPRTGGSVSVEYGSRDTLYLSGDAGYAGDRFGITAYGSLYDTEGFSALAAGTEKDGFRQEAFGANGYAALSDSLTLRASVRHADSLVDIDNFGDTADTQDTDQTSLSVSAEAMVDNVEIVASYSFAKTDRVSTSIFGPFIADGSLNRVDLRTRAPVAAGVTLHSGGYFEWTDYRTNFGGDDKLERRGAYAQLDYDAGPLHLAAGARLDDGTLFGSEVTLGADASYRFSETVRARASFGQGYKAPSLFQLYDAFSGNPALTPEESTNFDFGLDFGERGGMAFGAVTLFYRDIENQIDFDPGTFVYFNTGQARAQGVEVEAGFNPVPRLGLQAVYTFLDTENRSGANAGNALGRRPRHSATLAADWTTPLAGLVLGADLRIVGSSFDNDANTVRLDGYEVLDLRVSLPVGSIFEVFGRVENVWDEDYQTAAGFNTAGRGVFGGVRARF</sequence>
<dbReference type="GO" id="GO:0015889">
    <property type="term" value="P:cobalamin transport"/>
    <property type="evidence" value="ECO:0007669"/>
    <property type="project" value="TreeGrafter"/>
</dbReference>
<keyword evidence="5 12" id="KW-0732">Signal</keyword>
<evidence type="ECO:0000256" key="8">
    <source>
        <dbReference type="ARBA" id="ARBA00023136"/>
    </source>
</evidence>
<evidence type="ECO:0000256" key="10">
    <source>
        <dbReference type="PROSITE-ProRule" id="PRU01360"/>
    </source>
</evidence>
<dbReference type="SUPFAM" id="SSF56935">
    <property type="entry name" value="Porins"/>
    <property type="match status" value="1"/>
</dbReference>
<evidence type="ECO:0000256" key="1">
    <source>
        <dbReference type="ARBA" id="ARBA00004571"/>
    </source>
</evidence>
<dbReference type="InterPro" id="IPR036942">
    <property type="entry name" value="Beta-barrel_TonB_sf"/>
</dbReference>
<dbReference type="GO" id="GO:0009279">
    <property type="term" value="C:cell outer membrane"/>
    <property type="evidence" value="ECO:0007669"/>
    <property type="project" value="UniProtKB-SubCell"/>
</dbReference>
<evidence type="ECO:0000256" key="11">
    <source>
        <dbReference type="RuleBase" id="RU003357"/>
    </source>
</evidence>
<evidence type="ECO:0000259" key="14">
    <source>
        <dbReference type="Pfam" id="PF07715"/>
    </source>
</evidence>
<evidence type="ECO:0000256" key="7">
    <source>
        <dbReference type="ARBA" id="ARBA00023077"/>
    </source>
</evidence>
<evidence type="ECO:0000313" key="15">
    <source>
        <dbReference type="EMBL" id="ANU07659.1"/>
    </source>
</evidence>
<evidence type="ECO:0000256" key="9">
    <source>
        <dbReference type="ARBA" id="ARBA00023237"/>
    </source>
</evidence>
<proteinExistence type="inferred from homology"/>
<protein>
    <submittedName>
        <fullName evidence="15">Vitamin B12 transporter BtuB</fullName>
    </submittedName>
</protein>
<evidence type="ECO:0000313" key="16">
    <source>
        <dbReference type="Proteomes" id="UP000092698"/>
    </source>
</evidence>
<dbReference type="KEGG" id="anh:A6F65_01353"/>
<dbReference type="Pfam" id="PF07715">
    <property type="entry name" value="Plug"/>
    <property type="match status" value="1"/>
</dbReference>
<evidence type="ECO:0000256" key="5">
    <source>
        <dbReference type="ARBA" id="ARBA00022729"/>
    </source>
</evidence>
<dbReference type="InterPro" id="IPR037066">
    <property type="entry name" value="Plug_dom_sf"/>
</dbReference>
<evidence type="ECO:0000256" key="6">
    <source>
        <dbReference type="ARBA" id="ARBA00023065"/>
    </source>
</evidence>
<keyword evidence="9 10" id="KW-0998">Cell outer membrane</keyword>
<keyword evidence="8 10" id="KW-0472">Membrane</keyword>
<dbReference type="STRING" id="645517.A6F65_01353"/>
<evidence type="ECO:0000256" key="4">
    <source>
        <dbReference type="ARBA" id="ARBA00022692"/>
    </source>
</evidence>
<keyword evidence="16" id="KW-1185">Reference proteome</keyword>
<dbReference type="Proteomes" id="UP000092698">
    <property type="component" value="Chromosome"/>
</dbReference>
<dbReference type="EMBL" id="CP016545">
    <property type="protein sequence ID" value="ANU07659.1"/>
    <property type="molecule type" value="Genomic_DNA"/>
</dbReference>
<comment type="similarity">
    <text evidence="10 11">Belongs to the TonB-dependent receptor family.</text>
</comment>
<accession>A0A1C7D856</accession>
<keyword evidence="4 10" id="KW-0812">Transmembrane</keyword>
<evidence type="ECO:0000256" key="12">
    <source>
        <dbReference type="SAM" id="SignalP"/>
    </source>
</evidence>
<dbReference type="InterPro" id="IPR039426">
    <property type="entry name" value="TonB-dep_rcpt-like"/>
</dbReference>
<dbReference type="Gene3D" id="2.170.130.10">
    <property type="entry name" value="TonB-dependent receptor, plug domain"/>
    <property type="match status" value="1"/>
</dbReference>
<organism evidence="15 16">
    <name type="scientific">Paraurantiacibacter namhicola</name>
    <dbReference type="NCBI Taxonomy" id="645517"/>
    <lineage>
        <taxon>Bacteria</taxon>
        <taxon>Pseudomonadati</taxon>
        <taxon>Pseudomonadota</taxon>
        <taxon>Alphaproteobacteria</taxon>
        <taxon>Sphingomonadales</taxon>
        <taxon>Erythrobacteraceae</taxon>
        <taxon>Paraurantiacibacter</taxon>
    </lineage>
</organism>
<dbReference type="InterPro" id="IPR000531">
    <property type="entry name" value="Beta-barrel_TonB"/>
</dbReference>
<comment type="subcellular location">
    <subcellularLocation>
        <location evidence="1 10">Cell outer membrane</location>
        <topology evidence="1 10">Multi-pass membrane protein</topology>
    </subcellularLocation>
</comment>
<keyword evidence="2 10" id="KW-0813">Transport</keyword>
<dbReference type="Pfam" id="PF00593">
    <property type="entry name" value="TonB_dep_Rec_b-barrel"/>
    <property type="match status" value="1"/>
</dbReference>
<keyword evidence="6" id="KW-0406">Ion transport</keyword>
<dbReference type="PANTHER" id="PTHR30069">
    <property type="entry name" value="TONB-DEPENDENT OUTER MEMBRANE RECEPTOR"/>
    <property type="match status" value="1"/>
</dbReference>
<feature type="chain" id="PRO_5008884422" evidence="12">
    <location>
        <begin position="22"/>
        <end position="605"/>
    </location>
</feature>
<dbReference type="InterPro" id="IPR012910">
    <property type="entry name" value="Plug_dom"/>
</dbReference>
<dbReference type="GO" id="GO:0006811">
    <property type="term" value="P:monoatomic ion transport"/>
    <property type="evidence" value="ECO:0007669"/>
    <property type="project" value="UniProtKB-KW"/>
</dbReference>
<evidence type="ECO:0000256" key="2">
    <source>
        <dbReference type="ARBA" id="ARBA00022448"/>
    </source>
</evidence>
<feature type="signal peptide" evidence="12">
    <location>
        <begin position="1"/>
        <end position="21"/>
    </location>
</feature>
<evidence type="ECO:0000256" key="3">
    <source>
        <dbReference type="ARBA" id="ARBA00022452"/>
    </source>
</evidence>
<gene>
    <name evidence="15" type="primary">btuB_1</name>
    <name evidence="15" type="ORF">A6F65_01353</name>
</gene>
<dbReference type="Gene3D" id="2.40.170.20">
    <property type="entry name" value="TonB-dependent receptor, beta-barrel domain"/>
    <property type="match status" value="1"/>
</dbReference>
<dbReference type="AlphaFoldDB" id="A0A1C7D856"/>
<keyword evidence="3 10" id="KW-1134">Transmembrane beta strand</keyword>
<feature type="domain" description="TonB-dependent receptor plug" evidence="14">
    <location>
        <begin position="46"/>
        <end position="153"/>
    </location>
</feature>
<dbReference type="PANTHER" id="PTHR30069:SF53">
    <property type="entry name" value="COLICIN I RECEPTOR-RELATED"/>
    <property type="match status" value="1"/>
</dbReference>
<reference evidence="15 16" key="1">
    <citation type="submission" date="2016-07" db="EMBL/GenBank/DDBJ databases">
        <title>Complete genome sequence of Altererythrobacter namhicola JCM 16345T, containing esterase-encoding genes.</title>
        <authorList>
            <person name="Cheng H."/>
            <person name="Wu Y.-H."/>
            <person name="Jian S.-L."/>
            <person name="Huo Y.-Y."/>
            <person name="Wang C.-S."/>
            <person name="Xu X.-W."/>
        </authorList>
    </citation>
    <scope>NUCLEOTIDE SEQUENCE [LARGE SCALE GENOMIC DNA]</scope>
    <source>
        <strain evidence="15 16">JCM 16345</strain>
    </source>
</reference>
<dbReference type="PROSITE" id="PS52016">
    <property type="entry name" value="TONB_DEPENDENT_REC_3"/>
    <property type="match status" value="1"/>
</dbReference>
<feature type="domain" description="TonB-dependent receptor-like beta-barrel" evidence="13">
    <location>
        <begin position="176"/>
        <end position="579"/>
    </location>
</feature>